<dbReference type="InterPro" id="IPR036691">
    <property type="entry name" value="Endo/exonu/phosph_ase_sf"/>
</dbReference>
<dbReference type="GO" id="GO:0004519">
    <property type="term" value="F:endonuclease activity"/>
    <property type="evidence" value="ECO:0007669"/>
    <property type="project" value="UniProtKB-KW"/>
</dbReference>
<name>A0A1M6FDB6_9FLAO</name>
<gene>
    <name evidence="2" type="ORF">SAMN04488508_104224</name>
</gene>
<dbReference type="STRING" id="570521.SAMN04488508_104224"/>
<dbReference type="AlphaFoldDB" id="A0A1M6FDB6"/>
<dbReference type="PANTHER" id="PTHR42834:SF1">
    <property type="entry name" value="ENDONUCLEASE_EXONUCLEASE_PHOSPHATASE FAMILY PROTEIN (AFU_ORTHOLOGUE AFUA_3G09210)"/>
    <property type="match status" value="1"/>
</dbReference>
<organism evidence="2 3">
    <name type="scientific">Aquimarina spongiae</name>
    <dbReference type="NCBI Taxonomy" id="570521"/>
    <lineage>
        <taxon>Bacteria</taxon>
        <taxon>Pseudomonadati</taxon>
        <taxon>Bacteroidota</taxon>
        <taxon>Flavobacteriia</taxon>
        <taxon>Flavobacteriales</taxon>
        <taxon>Flavobacteriaceae</taxon>
        <taxon>Aquimarina</taxon>
    </lineage>
</organism>
<reference evidence="3" key="1">
    <citation type="submission" date="2016-11" db="EMBL/GenBank/DDBJ databases">
        <authorList>
            <person name="Varghese N."/>
            <person name="Submissions S."/>
        </authorList>
    </citation>
    <scope>NUCLEOTIDE SEQUENCE [LARGE SCALE GENOMIC DNA]</scope>
    <source>
        <strain evidence="3">DSM 22623</strain>
    </source>
</reference>
<accession>A0A1M6FDB6</accession>
<dbReference type="InterPro" id="IPR005135">
    <property type="entry name" value="Endo/exonuclease/phosphatase"/>
</dbReference>
<keyword evidence="2" id="KW-0269">Exonuclease</keyword>
<dbReference type="Pfam" id="PF19580">
    <property type="entry name" value="Exo_endo_phos_3"/>
    <property type="match status" value="1"/>
</dbReference>
<dbReference type="PANTHER" id="PTHR42834">
    <property type="entry name" value="ENDONUCLEASE/EXONUCLEASE/PHOSPHATASE FAMILY PROTEIN (AFU_ORTHOLOGUE AFUA_3G09210)"/>
    <property type="match status" value="1"/>
</dbReference>
<protein>
    <submittedName>
        <fullName evidence="2">Endonuclease/Exonuclease/phosphatase family protein</fullName>
    </submittedName>
</protein>
<dbReference type="SUPFAM" id="SSF56219">
    <property type="entry name" value="DNase I-like"/>
    <property type="match status" value="1"/>
</dbReference>
<evidence type="ECO:0000313" key="3">
    <source>
        <dbReference type="Proteomes" id="UP000184432"/>
    </source>
</evidence>
<dbReference type="RefSeq" id="WP_073316047.1">
    <property type="nucleotide sequence ID" value="NZ_FQYP01000004.1"/>
</dbReference>
<feature type="domain" description="Endonuclease/exonuclease/phosphatase" evidence="1">
    <location>
        <begin position="31"/>
        <end position="347"/>
    </location>
</feature>
<keyword evidence="3" id="KW-1185">Reference proteome</keyword>
<keyword evidence="2" id="KW-0540">Nuclease</keyword>
<evidence type="ECO:0000259" key="1">
    <source>
        <dbReference type="Pfam" id="PF19580"/>
    </source>
</evidence>
<dbReference type="EMBL" id="FQYP01000004">
    <property type="protein sequence ID" value="SHI95645.1"/>
    <property type="molecule type" value="Genomic_DNA"/>
</dbReference>
<evidence type="ECO:0000313" key="2">
    <source>
        <dbReference type="EMBL" id="SHI95645.1"/>
    </source>
</evidence>
<dbReference type="Gene3D" id="3.60.10.10">
    <property type="entry name" value="Endonuclease/exonuclease/phosphatase"/>
    <property type="match status" value="1"/>
</dbReference>
<sequence length="350" mass="40689">MVVIKRVLMIFLSFVPAILLSQQKKTYNIQTVAFYNLENLFDTIDDPLTFDNDRTPKGRYHWTDKLYKEKLQNMALVISKIGKEHTGSAPAILGVAEIENRKVLEDLIKEPILIQNKYGIIHKDSPDRRGIDVGLLYQKDRFKPKHFKTYELYLYDEVTQKRVYTRDQLIVSGYLDGDLIHCIVNHWPSRRGGETRSAYKRKKAAKLNKRIIDSIFVLDPYSKIITLGDFNDDPDSASLKKVLGVTSKRMDTDLKELYNPLAKMKNKGVGTHAWNDSWTIFDQIIVSKELLQEDYSSYRFYKVGIFSEAFLITTTGRYKGYPFRSFSGQNYVGGYSDHLPVYMYLIKEKR</sequence>
<keyword evidence="2" id="KW-0255">Endonuclease</keyword>
<dbReference type="Proteomes" id="UP000184432">
    <property type="component" value="Unassembled WGS sequence"/>
</dbReference>
<dbReference type="GO" id="GO:0004527">
    <property type="term" value="F:exonuclease activity"/>
    <property type="evidence" value="ECO:0007669"/>
    <property type="project" value="UniProtKB-KW"/>
</dbReference>
<keyword evidence="2" id="KW-0378">Hydrolase</keyword>
<proteinExistence type="predicted"/>